<dbReference type="RefSeq" id="WP_051598195.1">
    <property type="nucleotide sequence ID" value="NZ_AQQY01000016.1"/>
</dbReference>
<gene>
    <name evidence="6" type="ORF">ATO10_15550</name>
</gene>
<evidence type="ECO:0000313" key="6">
    <source>
        <dbReference type="EMBL" id="KCV80790.1"/>
    </source>
</evidence>
<feature type="domain" description="HTH tetR-type" evidence="5">
    <location>
        <begin position="13"/>
        <end position="73"/>
    </location>
</feature>
<keyword evidence="3" id="KW-0804">Transcription</keyword>
<dbReference type="GO" id="GO:0000976">
    <property type="term" value="F:transcription cis-regulatory region binding"/>
    <property type="evidence" value="ECO:0007669"/>
    <property type="project" value="TreeGrafter"/>
</dbReference>
<dbReference type="AlphaFoldDB" id="A0A058ZHU5"/>
<protein>
    <submittedName>
        <fullName evidence="6">Putative transcriptional regulator, TetR family protein</fullName>
    </submittedName>
</protein>
<dbReference type="Pfam" id="PF00440">
    <property type="entry name" value="TetR_N"/>
    <property type="match status" value="1"/>
</dbReference>
<comment type="caution">
    <text evidence="6">The sequence shown here is derived from an EMBL/GenBank/DDBJ whole genome shotgun (WGS) entry which is preliminary data.</text>
</comment>
<organism evidence="6 7">
    <name type="scientific">Actibacterium atlanticum</name>
    <dbReference type="NCBI Taxonomy" id="1461693"/>
    <lineage>
        <taxon>Bacteria</taxon>
        <taxon>Pseudomonadati</taxon>
        <taxon>Pseudomonadota</taxon>
        <taxon>Alphaproteobacteria</taxon>
        <taxon>Rhodobacterales</taxon>
        <taxon>Roseobacteraceae</taxon>
        <taxon>Actibacterium</taxon>
    </lineage>
</organism>
<feature type="DNA-binding region" description="H-T-H motif" evidence="4">
    <location>
        <begin position="36"/>
        <end position="55"/>
    </location>
</feature>
<dbReference type="eggNOG" id="COG1309">
    <property type="taxonomic scope" value="Bacteria"/>
</dbReference>
<dbReference type="PRINTS" id="PR00455">
    <property type="entry name" value="HTHTETR"/>
</dbReference>
<keyword evidence="7" id="KW-1185">Reference proteome</keyword>
<dbReference type="STRING" id="1461693.ATO10_15550"/>
<reference evidence="6 7" key="1">
    <citation type="submission" date="2013-04" db="EMBL/GenBank/DDBJ databases">
        <title>Shimia sp. 22II-S11-Z10 Genome Sequencing.</title>
        <authorList>
            <person name="Lai Q."/>
            <person name="Li G."/>
            <person name="Shao Z."/>
        </authorList>
    </citation>
    <scope>NUCLEOTIDE SEQUENCE [LARGE SCALE GENOMIC DNA]</scope>
    <source>
        <strain evidence="7">22II-S11-Z10</strain>
    </source>
</reference>
<name>A0A058ZHU5_9RHOB</name>
<accession>A0A058ZHU5</accession>
<evidence type="ECO:0000259" key="5">
    <source>
        <dbReference type="PROSITE" id="PS50977"/>
    </source>
</evidence>
<dbReference type="PROSITE" id="PS50977">
    <property type="entry name" value="HTH_TETR_2"/>
    <property type="match status" value="1"/>
</dbReference>
<dbReference type="SUPFAM" id="SSF46689">
    <property type="entry name" value="Homeodomain-like"/>
    <property type="match status" value="1"/>
</dbReference>
<dbReference type="InterPro" id="IPR009057">
    <property type="entry name" value="Homeodomain-like_sf"/>
</dbReference>
<evidence type="ECO:0000256" key="4">
    <source>
        <dbReference type="PROSITE-ProRule" id="PRU00335"/>
    </source>
</evidence>
<dbReference type="InterPro" id="IPR001647">
    <property type="entry name" value="HTH_TetR"/>
</dbReference>
<dbReference type="GO" id="GO:0003700">
    <property type="term" value="F:DNA-binding transcription factor activity"/>
    <property type="evidence" value="ECO:0007669"/>
    <property type="project" value="TreeGrafter"/>
</dbReference>
<dbReference type="PANTHER" id="PTHR30055:SF234">
    <property type="entry name" value="HTH-TYPE TRANSCRIPTIONAL REGULATOR BETI"/>
    <property type="match status" value="1"/>
</dbReference>
<evidence type="ECO:0000313" key="7">
    <source>
        <dbReference type="Proteomes" id="UP000024836"/>
    </source>
</evidence>
<dbReference type="InterPro" id="IPR050109">
    <property type="entry name" value="HTH-type_TetR-like_transc_reg"/>
</dbReference>
<dbReference type="EMBL" id="AQQY01000016">
    <property type="protein sequence ID" value="KCV80790.1"/>
    <property type="molecule type" value="Genomic_DNA"/>
</dbReference>
<dbReference type="Gene3D" id="1.10.357.10">
    <property type="entry name" value="Tetracycline Repressor, domain 2"/>
    <property type="match status" value="1"/>
</dbReference>
<keyword evidence="2 4" id="KW-0238">DNA-binding</keyword>
<sequence>MTQETAQKKPAAVQRDARIVKAAEALFLQHGLRGTTMEAIARQAGVAKPTLYSYYPDKETVFQAVVAQVNLRLQAAILEAMDRAAPGAGMVAQVLITKYGVLRELLEGSAHAQDLTEAKYTWAKGEAEDLHSWVLQTLADRLRQSGDVDLIDRLPMVLAAVNGVATLEGAPDDLATQISFVTDRLLARA</sequence>
<evidence type="ECO:0000256" key="2">
    <source>
        <dbReference type="ARBA" id="ARBA00023125"/>
    </source>
</evidence>
<dbReference type="PANTHER" id="PTHR30055">
    <property type="entry name" value="HTH-TYPE TRANSCRIPTIONAL REGULATOR RUTR"/>
    <property type="match status" value="1"/>
</dbReference>
<dbReference type="Proteomes" id="UP000024836">
    <property type="component" value="Unassembled WGS sequence"/>
</dbReference>
<evidence type="ECO:0000256" key="1">
    <source>
        <dbReference type="ARBA" id="ARBA00023015"/>
    </source>
</evidence>
<keyword evidence="1" id="KW-0805">Transcription regulation</keyword>
<evidence type="ECO:0000256" key="3">
    <source>
        <dbReference type="ARBA" id="ARBA00023163"/>
    </source>
</evidence>
<dbReference type="FunFam" id="1.10.10.60:FF:000141">
    <property type="entry name" value="TetR family transcriptional regulator"/>
    <property type="match status" value="1"/>
</dbReference>
<proteinExistence type="predicted"/>